<feature type="region of interest" description="Disordered" evidence="1">
    <location>
        <begin position="30"/>
        <end position="80"/>
    </location>
</feature>
<comment type="caution">
    <text evidence="2">The sequence shown here is derived from an EMBL/GenBank/DDBJ whole genome shotgun (WGS) entry which is preliminary data.</text>
</comment>
<dbReference type="EMBL" id="CATNWA010002841">
    <property type="protein sequence ID" value="CAI9543868.1"/>
    <property type="molecule type" value="Genomic_DNA"/>
</dbReference>
<organism evidence="2 3">
    <name type="scientific">Staurois parvus</name>
    <dbReference type="NCBI Taxonomy" id="386267"/>
    <lineage>
        <taxon>Eukaryota</taxon>
        <taxon>Metazoa</taxon>
        <taxon>Chordata</taxon>
        <taxon>Craniata</taxon>
        <taxon>Vertebrata</taxon>
        <taxon>Euteleostomi</taxon>
        <taxon>Amphibia</taxon>
        <taxon>Batrachia</taxon>
        <taxon>Anura</taxon>
        <taxon>Neobatrachia</taxon>
        <taxon>Ranoidea</taxon>
        <taxon>Ranidae</taxon>
        <taxon>Staurois</taxon>
    </lineage>
</organism>
<evidence type="ECO:0000313" key="3">
    <source>
        <dbReference type="Proteomes" id="UP001162483"/>
    </source>
</evidence>
<keyword evidence="3" id="KW-1185">Reference proteome</keyword>
<proteinExistence type="predicted"/>
<evidence type="ECO:0000313" key="2">
    <source>
        <dbReference type="EMBL" id="CAI9543868.1"/>
    </source>
</evidence>
<sequence length="80" mass="8852">MAEQRAVNWVSGHRGMARLHRVWQDCGHRAGGTAVTRSTDSGHWSSPVTAPSQLAEQRATESWGTEDWRNSGHRVGGKQE</sequence>
<protein>
    <submittedName>
        <fullName evidence="2">Uncharacterized protein</fullName>
    </submittedName>
</protein>
<feature type="compositionally biased region" description="Basic residues" evidence="1">
    <location>
        <begin position="71"/>
        <end position="80"/>
    </location>
</feature>
<name>A0ABN9B8F8_9NEOB</name>
<accession>A0ABN9B8F8</accession>
<reference evidence="2" key="1">
    <citation type="submission" date="2023-05" db="EMBL/GenBank/DDBJ databases">
        <authorList>
            <person name="Stuckert A."/>
        </authorList>
    </citation>
    <scope>NUCLEOTIDE SEQUENCE</scope>
</reference>
<feature type="compositionally biased region" description="Polar residues" evidence="1">
    <location>
        <begin position="35"/>
        <end position="63"/>
    </location>
</feature>
<gene>
    <name evidence="2" type="ORF">SPARVUS_LOCUS2382411</name>
</gene>
<dbReference type="Proteomes" id="UP001162483">
    <property type="component" value="Unassembled WGS sequence"/>
</dbReference>
<evidence type="ECO:0000256" key="1">
    <source>
        <dbReference type="SAM" id="MobiDB-lite"/>
    </source>
</evidence>